<dbReference type="Gene3D" id="2.60.40.10">
    <property type="entry name" value="Immunoglobulins"/>
    <property type="match status" value="4"/>
</dbReference>
<dbReference type="SMART" id="SM00406">
    <property type="entry name" value="IGv"/>
    <property type="match status" value="1"/>
</dbReference>
<keyword evidence="6" id="KW-1185">Reference proteome</keyword>
<dbReference type="InterPro" id="IPR003006">
    <property type="entry name" value="Ig/MHC_CS"/>
</dbReference>
<dbReference type="Proteomes" id="UP000018468">
    <property type="component" value="Unassembled WGS sequence"/>
</dbReference>
<dbReference type="Bgee" id="ENSLOCG00000000844">
    <property type="expression patterns" value="Expressed in bone element and 8 other cell types or tissues"/>
</dbReference>
<dbReference type="Pfam" id="PF07654">
    <property type="entry name" value="C1-set"/>
    <property type="match status" value="2"/>
</dbReference>
<feature type="domain" description="Ig-like" evidence="4">
    <location>
        <begin position="21"/>
        <end position="114"/>
    </location>
</feature>
<dbReference type="PROSITE" id="PS50835">
    <property type="entry name" value="IG_LIKE"/>
    <property type="match status" value="4"/>
</dbReference>
<dbReference type="SMART" id="SM00407">
    <property type="entry name" value="IGc1"/>
    <property type="match status" value="2"/>
</dbReference>
<keyword evidence="2" id="KW-1133">Transmembrane helix</keyword>
<reference evidence="5" key="2">
    <citation type="submission" date="2025-08" db="UniProtKB">
        <authorList>
            <consortium name="Ensembl"/>
        </authorList>
    </citation>
    <scope>IDENTIFICATION</scope>
</reference>
<dbReference type="InParanoid" id="W5LXT3"/>
<feature type="domain" description="Ig-like" evidence="4">
    <location>
        <begin position="450"/>
        <end position="548"/>
    </location>
</feature>
<dbReference type="SMART" id="SM00409">
    <property type="entry name" value="IG"/>
    <property type="match status" value="3"/>
</dbReference>
<dbReference type="FunFam" id="2.60.40.10:FF:002794">
    <property type="entry name" value="Uncharacterized protein"/>
    <property type="match status" value="1"/>
</dbReference>
<feature type="domain" description="Ig-like" evidence="4">
    <location>
        <begin position="349"/>
        <end position="436"/>
    </location>
</feature>
<dbReference type="GO" id="GO:0016064">
    <property type="term" value="P:immunoglobulin mediated immune response"/>
    <property type="evidence" value="ECO:0000318"/>
    <property type="project" value="GO_Central"/>
</dbReference>
<dbReference type="InterPro" id="IPR003597">
    <property type="entry name" value="Ig_C1-set"/>
</dbReference>
<dbReference type="STRING" id="7918.ENSLOCP00000000940"/>
<dbReference type="AlphaFoldDB" id="W5LXT3"/>
<dbReference type="eggNOG" id="ENOG502RXJK">
    <property type="taxonomic scope" value="Eukaryota"/>
</dbReference>
<dbReference type="InterPro" id="IPR007110">
    <property type="entry name" value="Ig-like_dom"/>
</dbReference>
<evidence type="ECO:0000256" key="3">
    <source>
        <dbReference type="SAM" id="SignalP"/>
    </source>
</evidence>
<dbReference type="SUPFAM" id="SSF48726">
    <property type="entry name" value="Immunoglobulin"/>
    <property type="match status" value="4"/>
</dbReference>
<dbReference type="InterPro" id="IPR003599">
    <property type="entry name" value="Ig_sub"/>
</dbReference>
<feature type="transmembrane region" description="Helical" evidence="2">
    <location>
        <begin position="554"/>
        <end position="575"/>
    </location>
</feature>
<feature type="signal peptide" evidence="3">
    <location>
        <begin position="1"/>
        <end position="21"/>
    </location>
</feature>
<dbReference type="InterPro" id="IPR013783">
    <property type="entry name" value="Ig-like_fold"/>
</dbReference>
<evidence type="ECO:0000256" key="2">
    <source>
        <dbReference type="SAM" id="Phobius"/>
    </source>
</evidence>
<evidence type="ECO:0000313" key="5">
    <source>
        <dbReference type="Ensembl" id="ENSLOCP00000000940.1"/>
    </source>
</evidence>
<feature type="domain" description="Ig-like" evidence="4">
    <location>
        <begin position="142"/>
        <end position="237"/>
    </location>
</feature>
<dbReference type="FunFam" id="2.60.40.10:FF:000463">
    <property type="entry name" value="Immunoglobulin heavy constant gamma 1"/>
    <property type="match status" value="1"/>
</dbReference>
<evidence type="ECO:0000313" key="6">
    <source>
        <dbReference type="Proteomes" id="UP000018468"/>
    </source>
</evidence>
<reference evidence="6" key="1">
    <citation type="submission" date="2011-12" db="EMBL/GenBank/DDBJ databases">
        <title>The Draft Genome of Lepisosteus oculatus.</title>
        <authorList>
            <consortium name="The Broad Institute Genome Assembly &amp; Analysis Group"/>
            <consortium name="Computational R&amp;D Group"/>
            <consortium name="and Sequencing Platform"/>
            <person name="Di Palma F."/>
            <person name="Alfoldi J."/>
            <person name="Johnson J."/>
            <person name="Berlin A."/>
            <person name="Gnerre S."/>
            <person name="Jaffe D."/>
            <person name="MacCallum I."/>
            <person name="Young S."/>
            <person name="Walker B.J."/>
            <person name="Lander E.S."/>
            <person name="Lindblad-Toh K."/>
        </authorList>
    </citation>
    <scope>NUCLEOTIDE SEQUENCE [LARGE SCALE GENOMIC DNA]</scope>
</reference>
<dbReference type="Pfam" id="PF07686">
    <property type="entry name" value="V-set"/>
    <property type="match status" value="1"/>
</dbReference>
<accession>W5LXT3</accession>
<name>W5LXT3_LEPOC</name>
<protein>
    <recommendedName>
        <fullName evidence="4">Ig-like domain-containing protein</fullName>
    </recommendedName>
</protein>
<keyword evidence="2" id="KW-0472">Membrane</keyword>
<evidence type="ECO:0000259" key="4">
    <source>
        <dbReference type="PROSITE" id="PS50835"/>
    </source>
</evidence>
<dbReference type="PROSITE" id="PS00290">
    <property type="entry name" value="IG_MHC"/>
    <property type="match status" value="1"/>
</dbReference>
<dbReference type="InterPro" id="IPR050380">
    <property type="entry name" value="Immune_Resp_Modulators"/>
</dbReference>
<dbReference type="InterPro" id="IPR013106">
    <property type="entry name" value="Ig_V-set"/>
</dbReference>
<dbReference type="HOGENOM" id="CLU_030625_3_0_1"/>
<sequence>MTAPLALGLLLSLAALSCVQSDVVLTQSESAVVTPGGSHRLKCTVTGFNVAGYSMFWIRQAPGKGLEWIVYFYSSSDNNYAPAVQGRFTASKDSSSLYLDMTSLRAEDTAVYYCARDTVQQAFDYWGKGTMVTVTSGSPTKPTLFPLVASCGSGTSGGVVSVGCLATGFLPDSLTFKWTDSTNKELTPFEKYPSVLSGGTYSSTSMVSLSTSDWNSGKSFYCEAKHPQGDVKTDPINPDIQMKTQSLCLSYPTPSSPLNHSCMVLELTEQRQWILQEDKYIIPSSITVKKESRESGKMMTVTTASLVSAVFFLDDQIHLQGTDFMTSCVYVAPTLTSPLYSSFMVFEAPCLQVNLKDADQKELFISNRAVLSCEVEGDNLIGAQVSWTEGGKPATGQLNLTQTRAVSNLTIDASKWYSGEVFECIVQLKSQQDPIKRPHKKFAPCLKQKPTLYILPPSEAEIREKGSATLVCLVTGFFPENIYIMWGENGNLKEEGITSRPVKNNGLYSAMSYLTIAKDQWEKNEYLCAVKHPSLGDNKTAPRMKTINACEGSAWTTALWFIFLFLFNFLYSAILTMSKVS</sequence>
<proteinExistence type="predicted"/>
<keyword evidence="1" id="KW-0393">Immunoglobulin domain</keyword>
<keyword evidence="3" id="KW-0732">Signal</keyword>
<feature type="chain" id="PRO_5004867279" description="Ig-like domain-containing protein" evidence="3">
    <location>
        <begin position="22"/>
        <end position="581"/>
    </location>
</feature>
<dbReference type="OMA" id="WMENHES"/>
<reference evidence="5" key="3">
    <citation type="submission" date="2025-09" db="UniProtKB">
        <authorList>
            <consortium name="Ensembl"/>
        </authorList>
    </citation>
    <scope>IDENTIFICATION</scope>
</reference>
<dbReference type="GO" id="GO:0003823">
    <property type="term" value="F:antigen binding"/>
    <property type="evidence" value="ECO:0000318"/>
    <property type="project" value="GO_Central"/>
</dbReference>
<dbReference type="CDD" id="cd21819">
    <property type="entry name" value="IgC1_CH1_IgM"/>
    <property type="match status" value="1"/>
</dbReference>
<dbReference type="Ensembl" id="ENSLOCT00000000944.1">
    <property type="protein sequence ID" value="ENSLOCP00000000940.1"/>
    <property type="gene ID" value="ENSLOCG00000000844.1"/>
</dbReference>
<dbReference type="GeneTree" id="ENSGT01150000286938"/>
<keyword evidence="2" id="KW-0812">Transmembrane</keyword>
<dbReference type="PANTHER" id="PTHR23411">
    <property type="entry name" value="TAPASIN"/>
    <property type="match status" value="1"/>
</dbReference>
<evidence type="ECO:0000256" key="1">
    <source>
        <dbReference type="ARBA" id="ARBA00023319"/>
    </source>
</evidence>
<dbReference type="InterPro" id="IPR036179">
    <property type="entry name" value="Ig-like_dom_sf"/>
</dbReference>
<organism evidence="5 6">
    <name type="scientific">Lepisosteus oculatus</name>
    <name type="common">Spotted gar</name>
    <dbReference type="NCBI Taxonomy" id="7918"/>
    <lineage>
        <taxon>Eukaryota</taxon>
        <taxon>Metazoa</taxon>
        <taxon>Chordata</taxon>
        <taxon>Craniata</taxon>
        <taxon>Vertebrata</taxon>
        <taxon>Euteleostomi</taxon>
        <taxon>Actinopterygii</taxon>
        <taxon>Neopterygii</taxon>
        <taxon>Holostei</taxon>
        <taxon>Semionotiformes</taxon>
        <taxon>Lepisosteidae</taxon>
        <taxon>Lepisosteus</taxon>
    </lineage>
</organism>